<proteinExistence type="predicted"/>
<sequence>MVVLKSQSHPNLLHYGLKTVHVHVHVHVHVPSEPVSAESDCESESSLLDVHPISSSKVATSTSTSTSTIGSLLWKLILAQKLPLDLSNDNDNNNIWTKLKQEYPELSSVSESDLQSYHAALSSIIILDEQMDPRASPLLKQYNGHLLPISRTISQELKQQSPDQFTAFVADFNDNLAYSMKSTRGIPTCTTTSTTTDNEEWTQQVQQLESDIQKALNTNDIELQASFLKTEHHTIPQPAHVDYPWNTLNERAHNLWLAFFPLTSQGMILQLWPSHATTNTTTTTQTKGQLVFVPWDTMLMVPSDTIHGGGFRTCTQSGNVRYHLYIATHGTSLPQFAQNVYTLPHDKRRELCDGCCVNAQGIDVEHATDGNTLLMELLFR</sequence>
<comment type="caution">
    <text evidence="1">The sequence shown here is derived from an EMBL/GenBank/DDBJ whole genome shotgun (WGS) entry which is preliminary data.</text>
</comment>
<accession>A0A9N8H411</accession>
<name>A0A9N8H411_9STRA</name>
<protein>
    <submittedName>
        <fullName evidence="1">Histone methylation protein DOT1</fullName>
    </submittedName>
</protein>
<evidence type="ECO:0000313" key="1">
    <source>
        <dbReference type="EMBL" id="CAB9496243.1"/>
    </source>
</evidence>
<organism evidence="1 2">
    <name type="scientific">Seminavis robusta</name>
    <dbReference type="NCBI Taxonomy" id="568900"/>
    <lineage>
        <taxon>Eukaryota</taxon>
        <taxon>Sar</taxon>
        <taxon>Stramenopiles</taxon>
        <taxon>Ochrophyta</taxon>
        <taxon>Bacillariophyta</taxon>
        <taxon>Bacillariophyceae</taxon>
        <taxon>Bacillariophycidae</taxon>
        <taxon>Naviculales</taxon>
        <taxon>Naviculaceae</taxon>
        <taxon>Seminavis</taxon>
    </lineage>
</organism>
<dbReference type="Proteomes" id="UP001153069">
    <property type="component" value="Unassembled WGS sequence"/>
</dbReference>
<gene>
    <name evidence="1" type="ORF">SEMRO_3_G002180.1</name>
</gene>
<dbReference type="EMBL" id="CAICTM010000003">
    <property type="protein sequence ID" value="CAB9496243.1"/>
    <property type="molecule type" value="Genomic_DNA"/>
</dbReference>
<keyword evidence="2" id="KW-1185">Reference proteome</keyword>
<reference evidence="1" key="1">
    <citation type="submission" date="2020-06" db="EMBL/GenBank/DDBJ databases">
        <authorList>
            <consortium name="Plant Systems Biology data submission"/>
        </authorList>
    </citation>
    <scope>NUCLEOTIDE SEQUENCE</scope>
    <source>
        <strain evidence="1">D6</strain>
    </source>
</reference>
<dbReference type="AlphaFoldDB" id="A0A9N8H411"/>
<evidence type="ECO:0000313" key="2">
    <source>
        <dbReference type="Proteomes" id="UP001153069"/>
    </source>
</evidence>
<dbReference type="OrthoDB" id="43808at2759"/>